<dbReference type="InParanoid" id="E6W5R7"/>
<dbReference type="InterPro" id="IPR051315">
    <property type="entry name" value="Bact_Chemotaxis_CheA"/>
</dbReference>
<evidence type="ECO:0000256" key="2">
    <source>
        <dbReference type="PROSITE-ProRule" id="PRU00169"/>
    </source>
</evidence>
<dbReference type="InterPro" id="IPR001789">
    <property type="entry name" value="Sig_transdc_resp-reg_receiver"/>
</dbReference>
<sequence length="259" mass="28996">MEGMEQFQAMLRQLKQAFLEEVPERLVRMENLLLDMEKAPHDTRLHEELFRHVHSLKGSGGTHGITPMSTACHQWESFLQESTKTDSETFTDVGLKYLDILSCIVRCARQEKPDYSQCEQQLEALHARNLGQRRSILIAESSRLMCSQFHKILAPLNLQITTVDSGVAALERLAHSAFHLAILGGELRELNAHAVIAALRLSASRNSQIPVILVTSSEKHVPPAIRIDHILKRDQHLPENLAKLVPTVLGESGESLPKG</sequence>
<dbReference type="Gene3D" id="3.40.50.2300">
    <property type="match status" value="1"/>
</dbReference>
<dbReference type="OrthoDB" id="8775470at2"/>
<dbReference type="Gene3D" id="1.20.120.160">
    <property type="entry name" value="HPT domain"/>
    <property type="match status" value="1"/>
</dbReference>
<dbReference type="Proteomes" id="UP000002572">
    <property type="component" value="Chromosome"/>
</dbReference>
<dbReference type="SUPFAM" id="SSF52172">
    <property type="entry name" value="CheY-like"/>
    <property type="match status" value="1"/>
</dbReference>
<dbReference type="InterPro" id="IPR036641">
    <property type="entry name" value="HPT_dom_sf"/>
</dbReference>
<dbReference type="PROSITE" id="PS50110">
    <property type="entry name" value="RESPONSE_REGULATORY"/>
    <property type="match status" value="1"/>
</dbReference>
<dbReference type="SUPFAM" id="SSF47226">
    <property type="entry name" value="Histidine-containing phosphotransfer domain, HPT domain"/>
    <property type="match status" value="1"/>
</dbReference>
<proteinExistence type="predicted"/>
<accession>E6W5R7</accession>
<dbReference type="AlphaFoldDB" id="E6W5R7"/>
<evidence type="ECO:0000313" key="5">
    <source>
        <dbReference type="EMBL" id="ADU67202.1"/>
    </source>
</evidence>
<dbReference type="PROSITE" id="PS50894">
    <property type="entry name" value="HPT"/>
    <property type="match status" value="1"/>
</dbReference>
<keyword evidence="6" id="KW-1185">Reference proteome</keyword>
<name>E6W5R7_DESIS</name>
<dbReference type="eggNOG" id="COG2198">
    <property type="taxonomic scope" value="Bacteria"/>
</dbReference>
<evidence type="ECO:0000313" key="6">
    <source>
        <dbReference type="Proteomes" id="UP000002572"/>
    </source>
</evidence>
<feature type="domain" description="HPt" evidence="4">
    <location>
        <begin position="7"/>
        <end position="108"/>
    </location>
</feature>
<gene>
    <name evidence="5" type="ordered locus">Selin_2488</name>
</gene>
<evidence type="ECO:0000256" key="1">
    <source>
        <dbReference type="PROSITE-ProRule" id="PRU00110"/>
    </source>
</evidence>
<evidence type="ECO:0000259" key="3">
    <source>
        <dbReference type="PROSITE" id="PS50110"/>
    </source>
</evidence>
<organism evidence="5 6">
    <name type="scientific">Desulfurispirillum indicum (strain ATCC BAA-1389 / DSM 22839 / S5)</name>
    <dbReference type="NCBI Taxonomy" id="653733"/>
    <lineage>
        <taxon>Bacteria</taxon>
        <taxon>Pseudomonadati</taxon>
        <taxon>Chrysiogenota</taxon>
        <taxon>Chrysiogenia</taxon>
        <taxon>Chrysiogenales</taxon>
        <taxon>Chrysiogenaceae</taxon>
        <taxon>Desulfurispirillum</taxon>
    </lineage>
</organism>
<reference evidence="5 6" key="1">
    <citation type="submission" date="2010-12" db="EMBL/GenBank/DDBJ databases">
        <title>Complete sequence of Desulfurispirillum indicum S5.</title>
        <authorList>
            <consortium name="US DOE Joint Genome Institute"/>
            <person name="Lucas S."/>
            <person name="Copeland A."/>
            <person name="Lapidus A."/>
            <person name="Cheng J.-F."/>
            <person name="Goodwin L."/>
            <person name="Pitluck S."/>
            <person name="Chertkov O."/>
            <person name="Held B."/>
            <person name="Detter J.C."/>
            <person name="Han C."/>
            <person name="Tapia R."/>
            <person name="Land M."/>
            <person name="Hauser L."/>
            <person name="Kyrpides N."/>
            <person name="Ivanova N."/>
            <person name="Mikhailova N."/>
            <person name="Haggblom M."/>
            <person name="Rauschenbach I."/>
            <person name="Bini E."/>
            <person name="Woyke T."/>
        </authorList>
    </citation>
    <scope>NUCLEOTIDE SEQUENCE [LARGE SCALE GENOMIC DNA]</scope>
    <source>
        <strain evidence="6">ATCC BAA-1389 / DSM 22839 / S5</strain>
    </source>
</reference>
<evidence type="ECO:0000259" key="4">
    <source>
        <dbReference type="PROSITE" id="PS50894"/>
    </source>
</evidence>
<dbReference type="PANTHER" id="PTHR43395:SF10">
    <property type="entry name" value="CHEMOTAXIS PROTEIN CHEA"/>
    <property type="match status" value="1"/>
</dbReference>
<dbReference type="GO" id="GO:0004672">
    <property type="term" value="F:protein kinase activity"/>
    <property type="evidence" value="ECO:0007669"/>
    <property type="project" value="UniProtKB-ARBA"/>
</dbReference>
<dbReference type="CDD" id="cd00156">
    <property type="entry name" value="REC"/>
    <property type="match status" value="1"/>
</dbReference>
<dbReference type="SMART" id="SM00073">
    <property type="entry name" value="HPT"/>
    <property type="match status" value="1"/>
</dbReference>
<feature type="domain" description="Response regulatory" evidence="3">
    <location>
        <begin position="135"/>
        <end position="248"/>
    </location>
</feature>
<dbReference type="InterPro" id="IPR008207">
    <property type="entry name" value="Sig_transdc_His_kin_Hpt_dom"/>
</dbReference>
<comment type="caution">
    <text evidence="2">Lacks conserved residue(s) required for the propagation of feature annotation.</text>
</comment>
<dbReference type="Pfam" id="PF01627">
    <property type="entry name" value="Hpt"/>
    <property type="match status" value="1"/>
</dbReference>
<dbReference type="KEGG" id="din:Selin_2488"/>
<dbReference type="eggNOG" id="COG0784">
    <property type="taxonomic scope" value="Bacteria"/>
</dbReference>
<dbReference type="EMBL" id="CP002432">
    <property type="protein sequence ID" value="ADU67202.1"/>
    <property type="molecule type" value="Genomic_DNA"/>
</dbReference>
<dbReference type="GO" id="GO:0000160">
    <property type="term" value="P:phosphorelay signal transduction system"/>
    <property type="evidence" value="ECO:0007669"/>
    <property type="project" value="InterPro"/>
</dbReference>
<keyword evidence="1" id="KW-0597">Phosphoprotein</keyword>
<feature type="modified residue" description="Phosphohistidine" evidence="1">
    <location>
        <position position="54"/>
    </location>
</feature>
<dbReference type="InterPro" id="IPR011006">
    <property type="entry name" value="CheY-like_superfamily"/>
</dbReference>
<dbReference type="PANTHER" id="PTHR43395">
    <property type="entry name" value="SENSOR HISTIDINE KINASE CHEA"/>
    <property type="match status" value="1"/>
</dbReference>
<dbReference type="RefSeq" id="WP_013507073.1">
    <property type="nucleotide sequence ID" value="NC_014836.1"/>
</dbReference>
<protein>
    <submittedName>
        <fullName evidence="5">Hpt domain protein</fullName>
    </submittedName>
</protein>
<dbReference type="HOGENOM" id="CLU_1093104_0_0_0"/>
<dbReference type="STRING" id="653733.Selin_2488"/>
<dbReference type="CDD" id="cd00088">
    <property type="entry name" value="HPT"/>
    <property type="match status" value="1"/>
</dbReference>